<keyword evidence="11" id="KW-0547">Nucleotide-binding</keyword>
<dbReference type="SUPFAM" id="SSF55874">
    <property type="entry name" value="ATPase domain of HSP90 chaperone/DNA topoisomerase II/histidine kinase"/>
    <property type="match status" value="1"/>
</dbReference>
<dbReference type="Gene3D" id="1.20.5.1930">
    <property type="match status" value="1"/>
</dbReference>
<reference evidence="21 22" key="1">
    <citation type="submission" date="2018-06" db="EMBL/GenBank/DDBJ databases">
        <title>Pedobacter endophyticus sp. nov., an endophytic bacterium isolated from a leaf of Triticum aestivum.</title>
        <authorList>
            <person name="Zhang L."/>
        </authorList>
    </citation>
    <scope>NUCLEOTIDE SEQUENCE [LARGE SCALE GENOMIC DNA]</scope>
    <source>
        <strain evidence="21 22">CM134L-2</strain>
    </source>
</reference>
<evidence type="ECO:0000256" key="13">
    <source>
        <dbReference type="ARBA" id="ARBA00022840"/>
    </source>
</evidence>
<dbReference type="GO" id="GO:0000155">
    <property type="term" value="F:phosphorelay sensor kinase activity"/>
    <property type="evidence" value="ECO:0007669"/>
    <property type="project" value="InterPro"/>
</dbReference>
<keyword evidence="12" id="KW-0418">Kinase</keyword>
<feature type="transmembrane region" description="Helical" evidence="19">
    <location>
        <begin position="12"/>
        <end position="33"/>
    </location>
</feature>
<dbReference type="Pfam" id="PF07730">
    <property type="entry name" value="HisKA_3"/>
    <property type="match status" value="1"/>
</dbReference>
<dbReference type="AlphaFoldDB" id="A0A3S3PNF8"/>
<keyword evidence="15" id="KW-0902">Two-component regulatory system</keyword>
<dbReference type="EC" id="2.7.13.3" evidence="4"/>
<evidence type="ECO:0000313" key="21">
    <source>
        <dbReference type="EMBL" id="RWU07419.1"/>
    </source>
</evidence>
<sequence length="264" mass="29916">MHQQQADLYNAILLSALVFFLVAAGLVFLVFTYNKRRKIHAMEKESLKKTHETILLKSQIEVQEQTMQTIASNLHDNIGQLLSLTNLTLASINIDDREKASKKIDNSTELVNKSIKELRELAKLLQGEKLLEKGIGYALAQEVAWLKKSEIYQINFTNQLEEQLETSPEKDLIILRLFQEIVNNIIKHAKATEIIISLTQQQENLLIVIKENGIGFNYHDVSKNNSVGLGLHTIEKRVKLIDGTFQVDSTIGKGTQITLIIPYP</sequence>
<dbReference type="GO" id="GO:0005737">
    <property type="term" value="C:cytoplasm"/>
    <property type="evidence" value="ECO:0007669"/>
    <property type="project" value="UniProtKB-SubCell"/>
</dbReference>
<evidence type="ECO:0000256" key="18">
    <source>
        <dbReference type="ARBA" id="ARBA00030800"/>
    </source>
</evidence>
<dbReference type="PANTHER" id="PTHR24421:SF10">
    <property type="entry name" value="NITRATE_NITRITE SENSOR PROTEIN NARQ"/>
    <property type="match status" value="1"/>
</dbReference>
<evidence type="ECO:0000256" key="1">
    <source>
        <dbReference type="ARBA" id="ARBA00000085"/>
    </source>
</evidence>
<dbReference type="InterPro" id="IPR036890">
    <property type="entry name" value="HATPase_C_sf"/>
</dbReference>
<accession>A0A3S3PNF8</accession>
<dbReference type="PRINTS" id="PR00344">
    <property type="entry name" value="BCTRLSENSOR"/>
</dbReference>
<keyword evidence="10" id="KW-0479">Metal-binding</keyword>
<dbReference type="CDD" id="cd16917">
    <property type="entry name" value="HATPase_UhpB-NarQ-NarX-like"/>
    <property type="match status" value="1"/>
</dbReference>
<comment type="function">
    <text evidence="17">Member of the two-component regulatory system NreB/NreC involved in the control of dissimilatory nitrate/nitrite reduction in response to oxygen. NreB functions as a direct oxygen sensor histidine kinase which is autophosphorylated, in the absence of oxygen, probably at the conserved histidine residue, and transfers its phosphate group probably to a conserved aspartate residue of NreC. NreB/NreC activates the expression of the nitrate (narGHJI) and nitrite (nir) reductase operons, as well as the putative nitrate transporter gene narT.</text>
</comment>
<evidence type="ECO:0000256" key="2">
    <source>
        <dbReference type="ARBA" id="ARBA00001966"/>
    </source>
</evidence>
<proteinExistence type="predicted"/>
<evidence type="ECO:0000256" key="11">
    <source>
        <dbReference type="ARBA" id="ARBA00022741"/>
    </source>
</evidence>
<dbReference type="InterPro" id="IPR005467">
    <property type="entry name" value="His_kinase_dom"/>
</dbReference>
<keyword evidence="19" id="KW-1133">Transmembrane helix</keyword>
<keyword evidence="22" id="KW-1185">Reference proteome</keyword>
<dbReference type="Proteomes" id="UP000284120">
    <property type="component" value="Unassembled WGS sequence"/>
</dbReference>
<evidence type="ECO:0000256" key="9">
    <source>
        <dbReference type="ARBA" id="ARBA00022679"/>
    </source>
</evidence>
<evidence type="ECO:0000256" key="4">
    <source>
        <dbReference type="ARBA" id="ARBA00012438"/>
    </source>
</evidence>
<dbReference type="EMBL" id="SAYW01000003">
    <property type="protein sequence ID" value="RWU07419.1"/>
    <property type="molecule type" value="Genomic_DNA"/>
</dbReference>
<protein>
    <recommendedName>
        <fullName evidence="5">Oxygen sensor histidine kinase NreB</fullName>
        <ecNumber evidence="4">2.7.13.3</ecNumber>
    </recommendedName>
    <alternativeName>
        <fullName evidence="18">Nitrogen regulation protein B</fullName>
    </alternativeName>
</protein>
<feature type="domain" description="Histidine kinase" evidence="20">
    <location>
        <begin position="69"/>
        <end position="264"/>
    </location>
</feature>
<comment type="catalytic activity">
    <reaction evidence="1">
        <text>ATP + protein L-histidine = ADP + protein N-phospho-L-histidine.</text>
        <dbReference type="EC" id="2.7.13.3"/>
    </reaction>
</comment>
<dbReference type="InterPro" id="IPR004358">
    <property type="entry name" value="Sig_transdc_His_kin-like_C"/>
</dbReference>
<evidence type="ECO:0000256" key="7">
    <source>
        <dbReference type="ARBA" id="ARBA00022490"/>
    </source>
</evidence>
<keyword evidence="7" id="KW-0963">Cytoplasm</keyword>
<comment type="cofactor">
    <cofactor evidence="2">
        <name>[4Fe-4S] cluster</name>
        <dbReference type="ChEBI" id="CHEBI:49883"/>
    </cofactor>
</comment>
<evidence type="ECO:0000256" key="6">
    <source>
        <dbReference type="ARBA" id="ARBA00022485"/>
    </source>
</evidence>
<evidence type="ECO:0000256" key="8">
    <source>
        <dbReference type="ARBA" id="ARBA00022553"/>
    </source>
</evidence>
<dbReference type="InterPro" id="IPR003594">
    <property type="entry name" value="HATPase_dom"/>
</dbReference>
<evidence type="ECO:0000259" key="20">
    <source>
        <dbReference type="PROSITE" id="PS50109"/>
    </source>
</evidence>
<dbReference type="GO" id="GO:0051539">
    <property type="term" value="F:4 iron, 4 sulfur cluster binding"/>
    <property type="evidence" value="ECO:0007669"/>
    <property type="project" value="UniProtKB-KW"/>
</dbReference>
<gene>
    <name evidence="21" type="ORF">DPV69_10530</name>
</gene>
<keyword evidence="9" id="KW-0808">Transferase</keyword>
<dbReference type="GO" id="GO:0005524">
    <property type="term" value="F:ATP binding"/>
    <property type="evidence" value="ECO:0007669"/>
    <property type="project" value="UniProtKB-KW"/>
</dbReference>
<dbReference type="InterPro" id="IPR050482">
    <property type="entry name" value="Sensor_HK_TwoCompSys"/>
</dbReference>
<keyword evidence="16" id="KW-0411">Iron-sulfur</keyword>
<keyword evidence="6" id="KW-0004">4Fe-4S</keyword>
<evidence type="ECO:0000313" key="22">
    <source>
        <dbReference type="Proteomes" id="UP000284120"/>
    </source>
</evidence>
<name>A0A3S3PNF8_9SPHI</name>
<evidence type="ECO:0000256" key="3">
    <source>
        <dbReference type="ARBA" id="ARBA00004496"/>
    </source>
</evidence>
<evidence type="ECO:0000256" key="16">
    <source>
        <dbReference type="ARBA" id="ARBA00023014"/>
    </source>
</evidence>
<evidence type="ECO:0000256" key="15">
    <source>
        <dbReference type="ARBA" id="ARBA00023012"/>
    </source>
</evidence>
<comment type="subcellular location">
    <subcellularLocation>
        <location evidence="3">Cytoplasm</location>
    </subcellularLocation>
</comment>
<keyword evidence="8" id="KW-0597">Phosphoprotein</keyword>
<dbReference type="SMART" id="SM00387">
    <property type="entry name" value="HATPase_c"/>
    <property type="match status" value="1"/>
</dbReference>
<keyword evidence="19" id="KW-0472">Membrane</keyword>
<dbReference type="GO" id="GO:0046872">
    <property type="term" value="F:metal ion binding"/>
    <property type="evidence" value="ECO:0007669"/>
    <property type="project" value="UniProtKB-KW"/>
</dbReference>
<keyword evidence="19" id="KW-0812">Transmembrane</keyword>
<evidence type="ECO:0000256" key="10">
    <source>
        <dbReference type="ARBA" id="ARBA00022723"/>
    </source>
</evidence>
<dbReference type="GO" id="GO:0016020">
    <property type="term" value="C:membrane"/>
    <property type="evidence" value="ECO:0007669"/>
    <property type="project" value="InterPro"/>
</dbReference>
<keyword evidence="14" id="KW-0408">Iron</keyword>
<dbReference type="Pfam" id="PF02518">
    <property type="entry name" value="HATPase_c"/>
    <property type="match status" value="1"/>
</dbReference>
<evidence type="ECO:0000256" key="14">
    <source>
        <dbReference type="ARBA" id="ARBA00023004"/>
    </source>
</evidence>
<dbReference type="InterPro" id="IPR011712">
    <property type="entry name" value="Sig_transdc_His_kin_sub3_dim/P"/>
</dbReference>
<dbReference type="OrthoDB" id="5401121at2"/>
<evidence type="ECO:0000256" key="12">
    <source>
        <dbReference type="ARBA" id="ARBA00022777"/>
    </source>
</evidence>
<dbReference type="PANTHER" id="PTHR24421">
    <property type="entry name" value="NITRATE/NITRITE SENSOR PROTEIN NARX-RELATED"/>
    <property type="match status" value="1"/>
</dbReference>
<evidence type="ECO:0000256" key="17">
    <source>
        <dbReference type="ARBA" id="ARBA00024827"/>
    </source>
</evidence>
<evidence type="ECO:0000256" key="5">
    <source>
        <dbReference type="ARBA" id="ARBA00017322"/>
    </source>
</evidence>
<organism evidence="21 22">
    <name type="scientific">Pedobacter chitinilyticus</name>
    <dbReference type="NCBI Taxonomy" id="2233776"/>
    <lineage>
        <taxon>Bacteria</taxon>
        <taxon>Pseudomonadati</taxon>
        <taxon>Bacteroidota</taxon>
        <taxon>Sphingobacteriia</taxon>
        <taxon>Sphingobacteriales</taxon>
        <taxon>Sphingobacteriaceae</taxon>
        <taxon>Pedobacter</taxon>
    </lineage>
</organism>
<keyword evidence="13" id="KW-0067">ATP-binding</keyword>
<dbReference type="PROSITE" id="PS50109">
    <property type="entry name" value="HIS_KIN"/>
    <property type="match status" value="1"/>
</dbReference>
<evidence type="ECO:0000256" key="19">
    <source>
        <dbReference type="SAM" id="Phobius"/>
    </source>
</evidence>
<dbReference type="Gene3D" id="3.30.565.10">
    <property type="entry name" value="Histidine kinase-like ATPase, C-terminal domain"/>
    <property type="match status" value="1"/>
</dbReference>
<comment type="caution">
    <text evidence="21">The sequence shown here is derived from an EMBL/GenBank/DDBJ whole genome shotgun (WGS) entry which is preliminary data.</text>
</comment>
<dbReference type="GO" id="GO:0046983">
    <property type="term" value="F:protein dimerization activity"/>
    <property type="evidence" value="ECO:0007669"/>
    <property type="project" value="InterPro"/>
</dbReference>